<proteinExistence type="predicted"/>
<name>Q1IU07_KORVE</name>
<protein>
    <recommendedName>
        <fullName evidence="7">TonB-dependent transporter Oar-like beta-barrel domain-containing protein</fullName>
    </recommendedName>
</protein>
<dbReference type="AlphaFoldDB" id="Q1IU07"/>
<sequence>MTTNERVQLSERIPGTVRQVLLLVLFCLLAVPLFAQFDTGTITGTVTDSSGAAIPSVKVTVTNTGTNVQKTVTTNATGYYVASELPVGNYVVSANSTGFAETKSQSVVLNVGAVVHANLAMAVAGSEQKVEVTGTTTSVDTETAQSGTTLNATQVANLPINGRDVSNFLEIAPGSVASTTFFQGSVNGLENIFTGLNITVDGQNASRGDINGFLDTEGQELARVTRASVDSIQEIDFTNSGFSAEAGRSLGPQMNIITKSGTNDFHGTAFEFLRNDALDAKDYFNNGKAAPLRMNQFGGNIAGPIIRNKLFFFANYEGDRTHITNFNALYETPSAYMRSRPHDPRMDPVFAQLAPVPVGCTSIPAPASCAVPGTTDTTDATSTAGGAQLVYETASLPDILREDTGSVKVDWNISDKDRIFFRYNINDSLTDYTYGLNQGQVSPQSMRTQLLKVDETHTFSPTLLNQLSLALNRFYSNTDSNTPEPFVGFSGFFTNLGNLPGPNTFNQITPFNVFEVFDNVTKTSGRHTLHFGAQIRANQLNEWLRPQQVYQFGGANIFQPDMFHDFRTDNPFVLQKIGFPGFVGVTNSNWGLYLQDDWKVTRTLTLNIGVRYEYNTAWSERHNIEQNFDFATQAFLPQNQDIYNAPKGDVAPRLGFSWDPFGTGKTVVHGYYGLFYMPMQYGFGMIGNIPDYQSYSVNVFQAIFGNPPFSIAYPSPNPPLQPGTQNVNIFPSNPQDPFSENWMFGIEQEIAPNTVLALNYIGNHAMHMQAGVSFANVNLNPANPFTQARPLSGYASENYLCDCLFSKYNSLQAQVRHNIGKLNFEANYVWSHEIDDQMNFLSPGYTNPADPKADIASGDWDVRQNLTGSVVYAFGNLKGEAAWKRAILGGWQASTILQARSGLPVNITLVSGLFGNPTRPNRVAGQQGYLSDINWPNSSFNSAAYEINPNYTGDWGPVWGNTGRNDLRGPAFVQWDMSGMKNIPITERVNLQFRADIFNILNHPNFATPDGGICSSITGAFTDASGFHPATCAPNPNFGRTGQTVADSNTSQIGPGTNRQIQLSLKLVF</sequence>
<evidence type="ECO:0000256" key="5">
    <source>
        <dbReference type="ARBA" id="ARBA00023136"/>
    </source>
</evidence>
<dbReference type="InterPro" id="IPR036942">
    <property type="entry name" value="Beta-barrel_TonB_sf"/>
</dbReference>
<keyword evidence="9" id="KW-1185">Reference proteome</keyword>
<dbReference type="EMBL" id="CP000360">
    <property type="protein sequence ID" value="ABF39643.1"/>
    <property type="molecule type" value="Genomic_DNA"/>
</dbReference>
<dbReference type="GO" id="GO:0030246">
    <property type="term" value="F:carbohydrate binding"/>
    <property type="evidence" value="ECO:0007669"/>
    <property type="project" value="InterPro"/>
</dbReference>
<dbReference type="SUPFAM" id="SSF56935">
    <property type="entry name" value="Porins"/>
    <property type="match status" value="1"/>
</dbReference>
<organism evidence="8 9">
    <name type="scientific">Koribacter versatilis (strain Ellin345)</name>
    <dbReference type="NCBI Taxonomy" id="204669"/>
    <lineage>
        <taxon>Bacteria</taxon>
        <taxon>Pseudomonadati</taxon>
        <taxon>Acidobacteriota</taxon>
        <taxon>Terriglobia</taxon>
        <taxon>Terriglobales</taxon>
        <taxon>Candidatus Korobacteraceae</taxon>
        <taxon>Candidatus Korobacter</taxon>
    </lineage>
</organism>
<gene>
    <name evidence="8" type="ordered locus">Acid345_0638</name>
</gene>
<evidence type="ECO:0000256" key="4">
    <source>
        <dbReference type="ARBA" id="ARBA00022692"/>
    </source>
</evidence>
<evidence type="ECO:0000256" key="3">
    <source>
        <dbReference type="ARBA" id="ARBA00022452"/>
    </source>
</evidence>
<dbReference type="InterPro" id="IPR057601">
    <property type="entry name" value="Oar-like_b-barrel"/>
</dbReference>
<dbReference type="STRING" id="204669.Acid345_0638"/>
<dbReference type="GO" id="GO:0044718">
    <property type="term" value="P:siderophore transmembrane transport"/>
    <property type="evidence" value="ECO:0007669"/>
    <property type="project" value="TreeGrafter"/>
</dbReference>
<dbReference type="Gene3D" id="2.40.170.20">
    <property type="entry name" value="TonB-dependent receptor, beta-barrel domain"/>
    <property type="match status" value="1"/>
</dbReference>
<dbReference type="eggNOG" id="COG4771">
    <property type="taxonomic scope" value="Bacteria"/>
</dbReference>
<comment type="subcellular location">
    <subcellularLocation>
        <location evidence="1">Cell outer membrane</location>
        <topology evidence="1">Multi-pass membrane protein</topology>
    </subcellularLocation>
</comment>
<evidence type="ECO:0000313" key="8">
    <source>
        <dbReference type="EMBL" id="ABF39643.1"/>
    </source>
</evidence>
<keyword evidence="5" id="KW-0472">Membrane</keyword>
<dbReference type="Gene3D" id="2.60.40.1120">
    <property type="entry name" value="Carboxypeptidase-like, regulatory domain"/>
    <property type="match status" value="1"/>
</dbReference>
<dbReference type="SUPFAM" id="SSF49452">
    <property type="entry name" value="Starch-binding domain-like"/>
    <property type="match status" value="1"/>
</dbReference>
<dbReference type="Pfam" id="PF25183">
    <property type="entry name" value="OMP_b-brl_4"/>
    <property type="match status" value="1"/>
</dbReference>
<evidence type="ECO:0000256" key="6">
    <source>
        <dbReference type="ARBA" id="ARBA00023237"/>
    </source>
</evidence>
<dbReference type="RefSeq" id="WP_011521445.1">
    <property type="nucleotide sequence ID" value="NC_008009.1"/>
</dbReference>
<dbReference type="Pfam" id="PF13620">
    <property type="entry name" value="CarboxypepD_reg"/>
    <property type="match status" value="1"/>
</dbReference>
<keyword evidence="3" id="KW-1134">Transmembrane beta strand</keyword>
<feature type="domain" description="TonB-dependent transporter Oar-like beta-barrel" evidence="7">
    <location>
        <begin position="257"/>
        <end position="1024"/>
    </location>
</feature>
<dbReference type="Proteomes" id="UP000002432">
    <property type="component" value="Chromosome"/>
</dbReference>
<evidence type="ECO:0000256" key="1">
    <source>
        <dbReference type="ARBA" id="ARBA00004571"/>
    </source>
</evidence>
<evidence type="ECO:0000259" key="7">
    <source>
        <dbReference type="Pfam" id="PF25183"/>
    </source>
</evidence>
<keyword evidence="6" id="KW-0998">Cell outer membrane</keyword>
<keyword evidence="4" id="KW-0812">Transmembrane</keyword>
<evidence type="ECO:0000313" key="9">
    <source>
        <dbReference type="Proteomes" id="UP000002432"/>
    </source>
</evidence>
<dbReference type="InterPro" id="IPR039426">
    <property type="entry name" value="TonB-dep_rcpt-like"/>
</dbReference>
<dbReference type="PANTHER" id="PTHR30069">
    <property type="entry name" value="TONB-DEPENDENT OUTER MEMBRANE RECEPTOR"/>
    <property type="match status" value="1"/>
</dbReference>
<evidence type="ECO:0000256" key="2">
    <source>
        <dbReference type="ARBA" id="ARBA00022448"/>
    </source>
</evidence>
<reference evidence="8 9" key="1">
    <citation type="journal article" date="2009" name="Appl. Environ. Microbiol.">
        <title>Three genomes from the phylum Acidobacteria provide insight into the lifestyles of these microorganisms in soils.</title>
        <authorList>
            <person name="Ward N.L."/>
            <person name="Challacombe J.F."/>
            <person name="Janssen P.H."/>
            <person name="Henrissat B."/>
            <person name="Coutinho P.M."/>
            <person name="Wu M."/>
            <person name="Xie G."/>
            <person name="Haft D.H."/>
            <person name="Sait M."/>
            <person name="Badger J."/>
            <person name="Barabote R.D."/>
            <person name="Bradley B."/>
            <person name="Brettin T.S."/>
            <person name="Brinkac L.M."/>
            <person name="Bruce D."/>
            <person name="Creasy T."/>
            <person name="Daugherty S.C."/>
            <person name="Davidsen T.M."/>
            <person name="DeBoy R.T."/>
            <person name="Detter J.C."/>
            <person name="Dodson R.J."/>
            <person name="Durkin A.S."/>
            <person name="Ganapathy A."/>
            <person name="Gwinn-Giglio M."/>
            <person name="Han C.S."/>
            <person name="Khouri H."/>
            <person name="Kiss H."/>
            <person name="Kothari S.P."/>
            <person name="Madupu R."/>
            <person name="Nelson K.E."/>
            <person name="Nelson W.C."/>
            <person name="Paulsen I."/>
            <person name="Penn K."/>
            <person name="Ren Q."/>
            <person name="Rosovitz M.J."/>
            <person name="Selengut J.D."/>
            <person name="Shrivastava S."/>
            <person name="Sullivan S.A."/>
            <person name="Tapia R."/>
            <person name="Thompson L.S."/>
            <person name="Watkins K.L."/>
            <person name="Yang Q."/>
            <person name="Yu C."/>
            <person name="Zafar N."/>
            <person name="Zhou L."/>
            <person name="Kuske C.R."/>
        </authorList>
    </citation>
    <scope>NUCLEOTIDE SEQUENCE [LARGE SCALE GENOMIC DNA]</scope>
    <source>
        <strain evidence="8 9">Ellin345</strain>
    </source>
</reference>
<keyword evidence="2" id="KW-0813">Transport</keyword>
<accession>Q1IU07</accession>
<dbReference type="InterPro" id="IPR013784">
    <property type="entry name" value="Carb-bd-like_fold"/>
</dbReference>
<dbReference type="KEGG" id="aba:Acid345_0638"/>
<dbReference type="GO" id="GO:0015344">
    <property type="term" value="F:siderophore uptake transmembrane transporter activity"/>
    <property type="evidence" value="ECO:0007669"/>
    <property type="project" value="TreeGrafter"/>
</dbReference>
<dbReference type="PANTHER" id="PTHR30069:SF46">
    <property type="entry name" value="OAR PROTEIN"/>
    <property type="match status" value="1"/>
</dbReference>
<dbReference type="HOGENOM" id="CLU_006298_0_0_0"/>
<dbReference type="EnsemblBacteria" id="ABF39643">
    <property type="protein sequence ID" value="ABF39643"/>
    <property type="gene ID" value="Acid345_0638"/>
</dbReference>
<dbReference type="GO" id="GO:0009279">
    <property type="term" value="C:cell outer membrane"/>
    <property type="evidence" value="ECO:0007669"/>
    <property type="project" value="UniProtKB-SubCell"/>
</dbReference>